<evidence type="ECO:0000256" key="12">
    <source>
        <dbReference type="ARBA" id="ARBA00039108"/>
    </source>
</evidence>
<evidence type="ECO:0000256" key="16">
    <source>
        <dbReference type="ARBA" id="ARBA00047527"/>
    </source>
</evidence>
<dbReference type="EMBL" id="CP000544">
    <property type="protein sequence ID" value="ABM61538.1"/>
    <property type="molecule type" value="Genomic_DNA"/>
</dbReference>
<evidence type="ECO:0000256" key="13">
    <source>
        <dbReference type="ARBA" id="ARBA00039754"/>
    </source>
</evidence>
<keyword evidence="19" id="KW-1185">Reference proteome</keyword>
<evidence type="ECO:0000256" key="11">
    <source>
        <dbReference type="ARBA" id="ARBA00038367"/>
    </source>
</evidence>
<dbReference type="GO" id="GO:0019277">
    <property type="term" value="P:UDP-N-acetylgalactosamine biosynthetic process"/>
    <property type="evidence" value="ECO:0007669"/>
    <property type="project" value="InterPro"/>
</dbReference>
<evidence type="ECO:0000259" key="17">
    <source>
        <dbReference type="Pfam" id="PF00275"/>
    </source>
</evidence>
<comment type="similarity">
    <text evidence="11">Belongs to the EPSP synthase family. MurA subfamily.</text>
</comment>
<organism evidence="18 19">
    <name type="scientific">Halorhodospira halophila (strain DSM 244 / SL1)</name>
    <name type="common">Ectothiorhodospira halophila (strain DSM 244 / SL1)</name>
    <dbReference type="NCBI Taxonomy" id="349124"/>
    <lineage>
        <taxon>Bacteria</taxon>
        <taxon>Pseudomonadati</taxon>
        <taxon>Pseudomonadota</taxon>
        <taxon>Gammaproteobacteria</taxon>
        <taxon>Chromatiales</taxon>
        <taxon>Ectothiorhodospiraceae</taxon>
        <taxon>Halorhodospira</taxon>
    </lineage>
</organism>
<keyword evidence="8" id="KW-0131">Cell cycle</keyword>
<dbReference type="NCBIfam" id="NF006873">
    <property type="entry name" value="PRK09369.1"/>
    <property type="match status" value="1"/>
</dbReference>
<keyword evidence="4" id="KW-0132">Cell division</keyword>
<name>A1WV26_HALHL</name>
<dbReference type="GO" id="GO:0008760">
    <property type="term" value="F:UDP-N-acetylglucosamine 1-carboxyvinyltransferase activity"/>
    <property type="evidence" value="ECO:0007669"/>
    <property type="project" value="UniProtKB-EC"/>
</dbReference>
<reference evidence="18 19" key="2">
    <citation type="journal article" date="2013" name="Stand. Genomic Sci.">
        <title>Complete genome sequence of Halorhodospira halophila SL1.</title>
        <authorList>
            <person name="Challacombe J.F."/>
            <person name="Majid S."/>
            <person name="Deole R."/>
            <person name="Brettin T.S."/>
            <person name="Bruce D."/>
            <person name="Delano S.F."/>
            <person name="Detter J.C."/>
            <person name="Gleasner C.D."/>
            <person name="Han C.S."/>
            <person name="Misra M."/>
            <person name="Reitenga K.G."/>
            <person name="Mikhailova N."/>
            <person name="Woyke T."/>
            <person name="Pitluck S."/>
            <person name="Nolan M."/>
            <person name="Land M.L."/>
            <person name="Saunders E."/>
            <person name="Tapia R."/>
            <person name="Lapidus A."/>
            <person name="Ivanova N."/>
            <person name="Hoff W.D."/>
        </authorList>
    </citation>
    <scope>NUCLEOTIDE SEQUENCE [LARGE SCALE GENOMIC DNA]</scope>
    <source>
        <strain evidence="19">DSM 244 / SL1</strain>
    </source>
</reference>
<evidence type="ECO:0000256" key="5">
    <source>
        <dbReference type="ARBA" id="ARBA00022679"/>
    </source>
</evidence>
<keyword evidence="5 18" id="KW-0808">Transferase</keyword>
<evidence type="ECO:0000313" key="19">
    <source>
        <dbReference type="Proteomes" id="UP000000647"/>
    </source>
</evidence>
<evidence type="ECO:0000256" key="8">
    <source>
        <dbReference type="ARBA" id="ARBA00023306"/>
    </source>
</evidence>
<comment type="pathway">
    <text evidence="2">Cell wall biogenesis; peptidoglycan biosynthesis.</text>
</comment>
<protein>
    <recommendedName>
        <fullName evidence="13">UDP-N-acetylglucosamine 1-carboxyvinyltransferase</fullName>
        <ecNumber evidence="12">2.5.1.7</ecNumber>
    </recommendedName>
    <alternativeName>
        <fullName evidence="14">Enoylpyruvate transferase</fullName>
    </alternativeName>
    <alternativeName>
        <fullName evidence="15">UDP-N-acetylglucosamine enolpyruvyl transferase</fullName>
    </alternativeName>
</protein>
<dbReference type="CDD" id="cd01555">
    <property type="entry name" value="UdpNAET"/>
    <property type="match status" value="1"/>
</dbReference>
<reference evidence="19" key="1">
    <citation type="submission" date="2006-12" db="EMBL/GenBank/DDBJ databases">
        <title>Complete sequence of Halorhodospira halophila SL1.</title>
        <authorList>
            <consortium name="US DOE Joint Genome Institute"/>
            <person name="Copeland A."/>
            <person name="Lucas S."/>
            <person name="Lapidus A."/>
            <person name="Barry K."/>
            <person name="Detter J.C."/>
            <person name="Glavina del Rio T."/>
            <person name="Hammon N."/>
            <person name="Israni S."/>
            <person name="Dalin E."/>
            <person name="Tice H."/>
            <person name="Pitluck S."/>
            <person name="Saunders E."/>
            <person name="Brettin T."/>
            <person name="Bruce D."/>
            <person name="Han C."/>
            <person name="Tapia R."/>
            <person name="Schmutz J."/>
            <person name="Larimer F."/>
            <person name="Land M."/>
            <person name="Hauser L."/>
            <person name="Kyrpides N."/>
            <person name="Mikhailova N."/>
            <person name="Hoff W."/>
            <person name="Richardson P."/>
        </authorList>
    </citation>
    <scope>NUCLEOTIDE SEQUENCE [LARGE SCALE GENOMIC DNA]</scope>
    <source>
        <strain evidence="19">DSM 244 / SL1</strain>
    </source>
</reference>
<evidence type="ECO:0000256" key="9">
    <source>
        <dbReference type="ARBA" id="ARBA00023316"/>
    </source>
</evidence>
<dbReference type="eggNOG" id="COG0766">
    <property type="taxonomic scope" value="Bacteria"/>
</dbReference>
<dbReference type="Pfam" id="PF00275">
    <property type="entry name" value="EPSP_synthase"/>
    <property type="match status" value="1"/>
</dbReference>
<dbReference type="GO" id="GO:0051301">
    <property type="term" value="P:cell division"/>
    <property type="evidence" value="ECO:0007669"/>
    <property type="project" value="UniProtKB-KW"/>
</dbReference>
<dbReference type="OrthoDB" id="9803760at2"/>
<dbReference type="PANTHER" id="PTHR43783:SF1">
    <property type="entry name" value="UDP-N-ACETYLGLUCOSAMINE 1-CARBOXYVINYLTRANSFERASE"/>
    <property type="match status" value="1"/>
</dbReference>
<dbReference type="RefSeq" id="WP_011813561.1">
    <property type="nucleotide sequence ID" value="NC_008789.1"/>
</dbReference>
<evidence type="ECO:0000256" key="3">
    <source>
        <dbReference type="ARBA" id="ARBA00022490"/>
    </source>
</evidence>
<dbReference type="EC" id="2.5.1.7" evidence="12"/>
<comment type="catalytic activity">
    <reaction evidence="16">
        <text>phosphoenolpyruvate + UDP-N-acetyl-alpha-D-glucosamine = UDP-N-acetyl-3-O-(1-carboxyvinyl)-alpha-D-glucosamine + phosphate</text>
        <dbReference type="Rhea" id="RHEA:18681"/>
        <dbReference type="ChEBI" id="CHEBI:43474"/>
        <dbReference type="ChEBI" id="CHEBI:57705"/>
        <dbReference type="ChEBI" id="CHEBI:58702"/>
        <dbReference type="ChEBI" id="CHEBI:68483"/>
        <dbReference type="EC" id="2.5.1.7"/>
    </reaction>
</comment>
<evidence type="ECO:0000256" key="4">
    <source>
        <dbReference type="ARBA" id="ARBA00022618"/>
    </source>
</evidence>
<dbReference type="PANTHER" id="PTHR43783">
    <property type="entry name" value="UDP-N-ACETYLGLUCOSAMINE 1-CARBOXYVINYLTRANSFERASE"/>
    <property type="match status" value="1"/>
</dbReference>
<dbReference type="InterPro" id="IPR001986">
    <property type="entry name" value="Enolpyruvate_Tfrase_dom"/>
</dbReference>
<dbReference type="Gene3D" id="3.65.10.10">
    <property type="entry name" value="Enolpyruvate transferase domain"/>
    <property type="match status" value="2"/>
</dbReference>
<proteinExistence type="inferred from homology"/>
<dbReference type="InterPro" id="IPR050068">
    <property type="entry name" value="MurA_subfamily"/>
</dbReference>
<dbReference type="KEGG" id="hha:Hhal_0760"/>
<evidence type="ECO:0000256" key="15">
    <source>
        <dbReference type="ARBA" id="ARBA00042842"/>
    </source>
</evidence>
<dbReference type="GO" id="GO:0008360">
    <property type="term" value="P:regulation of cell shape"/>
    <property type="evidence" value="ECO:0007669"/>
    <property type="project" value="UniProtKB-KW"/>
</dbReference>
<evidence type="ECO:0000256" key="10">
    <source>
        <dbReference type="ARBA" id="ARBA00023317"/>
    </source>
</evidence>
<keyword evidence="7" id="KW-0573">Peptidoglycan synthesis</keyword>
<dbReference type="GO" id="GO:0009252">
    <property type="term" value="P:peptidoglycan biosynthetic process"/>
    <property type="evidence" value="ECO:0007669"/>
    <property type="project" value="UniProtKB-KW"/>
</dbReference>
<gene>
    <name evidence="18" type="ordered locus">Hhal_0760</name>
</gene>
<evidence type="ECO:0000256" key="6">
    <source>
        <dbReference type="ARBA" id="ARBA00022960"/>
    </source>
</evidence>
<evidence type="ECO:0000256" key="14">
    <source>
        <dbReference type="ARBA" id="ARBA00042443"/>
    </source>
</evidence>
<dbReference type="InterPro" id="IPR013792">
    <property type="entry name" value="RNA3'P_cycl/enolpyr_Trfase_a/b"/>
</dbReference>
<keyword evidence="3" id="KW-0963">Cytoplasm</keyword>
<dbReference type="Proteomes" id="UP000000647">
    <property type="component" value="Chromosome"/>
</dbReference>
<dbReference type="HOGENOM" id="CLU_027387_0_1_6"/>
<dbReference type="GO" id="GO:0005737">
    <property type="term" value="C:cytoplasm"/>
    <property type="evidence" value="ECO:0007669"/>
    <property type="project" value="UniProtKB-SubCell"/>
</dbReference>
<dbReference type="AlphaFoldDB" id="A1WV26"/>
<keyword evidence="6" id="KW-0133">Cell shape</keyword>
<evidence type="ECO:0000256" key="7">
    <source>
        <dbReference type="ARBA" id="ARBA00022984"/>
    </source>
</evidence>
<dbReference type="STRING" id="349124.Hhal_0760"/>
<dbReference type="SUPFAM" id="SSF55205">
    <property type="entry name" value="EPT/RTPC-like"/>
    <property type="match status" value="1"/>
</dbReference>
<keyword evidence="10" id="KW-0670">Pyruvate</keyword>
<comment type="subcellular location">
    <subcellularLocation>
        <location evidence="1">Cytoplasm</location>
    </subcellularLocation>
</comment>
<dbReference type="InterPro" id="IPR005750">
    <property type="entry name" value="UDP_GlcNAc_COvinyl_MurA"/>
</dbReference>
<dbReference type="InterPro" id="IPR036968">
    <property type="entry name" value="Enolpyruvate_Tfrase_sf"/>
</dbReference>
<dbReference type="GO" id="GO:0071555">
    <property type="term" value="P:cell wall organization"/>
    <property type="evidence" value="ECO:0007669"/>
    <property type="project" value="UniProtKB-KW"/>
</dbReference>
<keyword evidence="9" id="KW-0961">Cell wall biogenesis/degradation</keyword>
<sequence length="430" mass="46121">MDPFTASVPKENNGGYLKILPARLSGTVRLSGAKNAALRHLAASLLTDEPVILNNFPASLLDAKIHVEMLERLGKRAALRKQDCIILSQLTPSTSRLEWTGRSIRNTLLILGALVARTGAGAVPLPGGCKLGERKYDLHVSVLESLGATVWEEDDTLCAEAPQGLTGMDIHLRIRSTGATENAILCGTLARGVTRIWNPHIRPEILDLIELLRKMGAHIRVFGQEHIEVTGVEGLGGAEHTVIADNMEAITWLVGAAISGGDVEIEGFPISDMEVVLAHLKSAGAKIYQGAGSVIVRGGPCYPLEISTGPHPGINSDVQPILAAWAAHAKGESRIIDLRFPGRYAYAEELARMGLCHQLHGDMLLIYGNGGGLHGAEVRALDLRAGAAQVLCGLTAEGETVIHDAWQLLRGYDRFAEKLAALGVECWWKN</sequence>
<feature type="domain" description="Enolpyruvate transferase" evidence="17">
    <location>
        <begin position="21"/>
        <end position="419"/>
    </location>
</feature>
<evidence type="ECO:0000313" key="18">
    <source>
        <dbReference type="EMBL" id="ABM61538.1"/>
    </source>
</evidence>
<evidence type="ECO:0000256" key="2">
    <source>
        <dbReference type="ARBA" id="ARBA00004752"/>
    </source>
</evidence>
<accession>A1WV26</accession>
<evidence type="ECO:0000256" key="1">
    <source>
        <dbReference type="ARBA" id="ARBA00004496"/>
    </source>
</evidence>